<keyword evidence="11 16" id="KW-0460">Magnesium</keyword>
<comment type="subcellular location">
    <subcellularLocation>
        <location evidence="1 16">Cytoplasm</location>
    </subcellularLocation>
</comment>
<protein>
    <recommendedName>
        <fullName evidence="16">DNA polymerase IV</fullName>
        <shortName evidence="16">Pol IV</shortName>
        <ecNumber evidence="16">2.7.7.7</ecNumber>
    </recommendedName>
</protein>
<organism evidence="18 19">
    <name type="scientific">Maridesulfovibrio ferrireducens</name>
    <dbReference type="NCBI Taxonomy" id="246191"/>
    <lineage>
        <taxon>Bacteria</taxon>
        <taxon>Pseudomonadati</taxon>
        <taxon>Thermodesulfobacteriota</taxon>
        <taxon>Desulfovibrionia</taxon>
        <taxon>Desulfovibrionales</taxon>
        <taxon>Desulfovibrionaceae</taxon>
        <taxon>Maridesulfovibrio</taxon>
    </lineage>
</organism>
<keyword evidence="19" id="KW-1185">Reference proteome</keyword>
<dbReference type="AlphaFoldDB" id="A0A1G9BF47"/>
<keyword evidence="14 16" id="KW-0234">DNA repair</keyword>
<dbReference type="SUPFAM" id="SSF56672">
    <property type="entry name" value="DNA/RNA polymerases"/>
    <property type="match status" value="1"/>
</dbReference>
<evidence type="ECO:0000256" key="12">
    <source>
        <dbReference type="ARBA" id="ARBA00022932"/>
    </source>
</evidence>
<dbReference type="InterPro" id="IPR022880">
    <property type="entry name" value="DNApol_IV"/>
</dbReference>
<dbReference type="FunFam" id="3.30.1490.100:FF:000004">
    <property type="entry name" value="DNA polymerase IV"/>
    <property type="match status" value="1"/>
</dbReference>
<feature type="active site" evidence="16">
    <location>
        <position position="104"/>
    </location>
</feature>
<dbReference type="EC" id="2.7.7.7" evidence="16"/>
<dbReference type="SUPFAM" id="SSF100879">
    <property type="entry name" value="Lesion bypass DNA polymerase (Y-family), little finger domain"/>
    <property type="match status" value="1"/>
</dbReference>
<keyword evidence="4 16" id="KW-0515">Mutator protein</keyword>
<dbReference type="GO" id="GO:0000287">
    <property type="term" value="F:magnesium ion binding"/>
    <property type="evidence" value="ECO:0007669"/>
    <property type="project" value="UniProtKB-UniRule"/>
</dbReference>
<dbReference type="InterPro" id="IPR043502">
    <property type="entry name" value="DNA/RNA_pol_sf"/>
</dbReference>
<dbReference type="FunFam" id="3.40.1170.60:FF:000001">
    <property type="entry name" value="DNA polymerase IV"/>
    <property type="match status" value="1"/>
</dbReference>
<dbReference type="GO" id="GO:0009432">
    <property type="term" value="P:SOS response"/>
    <property type="evidence" value="ECO:0007669"/>
    <property type="project" value="TreeGrafter"/>
</dbReference>
<evidence type="ECO:0000256" key="6">
    <source>
        <dbReference type="ARBA" id="ARBA00022679"/>
    </source>
</evidence>
<evidence type="ECO:0000259" key="17">
    <source>
        <dbReference type="PROSITE" id="PS50173"/>
    </source>
</evidence>
<evidence type="ECO:0000256" key="8">
    <source>
        <dbReference type="ARBA" id="ARBA00022705"/>
    </source>
</evidence>
<comment type="subunit">
    <text evidence="3 16">Monomer.</text>
</comment>
<dbReference type="Pfam" id="PF11798">
    <property type="entry name" value="IMS_HHH"/>
    <property type="match status" value="1"/>
</dbReference>
<dbReference type="InterPro" id="IPR024728">
    <property type="entry name" value="PolY_HhH_motif"/>
</dbReference>
<evidence type="ECO:0000256" key="11">
    <source>
        <dbReference type="ARBA" id="ARBA00022842"/>
    </source>
</evidence>
<keyword evidence="8 16" id="KW-0235">DNA replication</keyword>
<comment type="cofactor">
    <cofactor evidence="16">
        <name>Mg(2+)</name>
        <dbReference type="ChEBI" id="CHEBI:18420"/>
    </cofactor>
    <text evidence="16">Binds 2 magnesium ions per subunit.</text>
</comment>
<dbReference type="Gene3D" id="1.10.150.20">
    <property type="entry name" value="5' to 3' exonuclease, C-terminal subdomain"/>
    <property type="match status" value="1"/>
</dbReference>
<dbReference type="InterPro" id="IPR050116">
    <property type="entry name" value="DNA_polymerase-Y"/>
</dbReference>
<dbReference type="HAMAP" id="MF_01113">
    <property type="entry name" value="DNApol_IV"/>
    <property type="match status" value="1"/>
</dbReference>
<comment type="similarity">
    <text evidence="2 16">Belongs to the DNA polymerase type-Y family.</text>
</comment>
<evidence type="ECO:0000256" key="5">
    <source>
        <dbReference type="ARBA" id="ARBA00022490"/>
    </source>
</evidence>
<dbReference type="RefSeq" id="WP_092157492.1">
    <property type="nucleotide sequence ID" value="NZ_FNGA01000001.1"/>
</dbReference>
<accession>A0A1G9BF47</accession>
<keyword evidence="12 16" id="KW-0239">DNA-directed DNA polymerase</keyword>
<evidence type="ECO:0000256" key="16">
    <source>
        <dbReference type="HAMAP-Rule" id="MF_01113"/>
    </source>
</evidence>
<reference evidence="19" key="1">
    <citation type="submission" date="2016-10" db="EMBL/GenBank/DDBJ databases">
        <authorList>
            <person name="Varghese N."/>
            <person name="Submissions S."/>
        </authorList>
    </citation>
    <scope>NUCLEOTIDE SEQUENCE [LARGE SCALE GENOMIC DNA]</scope>
    <source>
        <strain evidence="19">DSM 16995</strain>
    </source>
</reference>
<dbReference type="GO" id="GO:0006281">
    <property type="term" value="P:DNA repair"/>
    <property type="evidence" value="ECO:0007669"/>
    <property type="project" value="UniProtKB-UniRule"/>
</dbReference>
<dbReference type="Gene3D" id="3.30.70.270">
    <property type="match status" value="1"/>
</dbReference>
<feature type="binding site" evidence="16">
    <location>
        <position position="9"/>
    </location>
    <ligand>
        <name>Mg(2+)</name>
        <dbReference type="ChEBI" id="CHEBI:18420"/>
    </ligand>
</feature>
<dbReference type="CDD" id="cd03586">
    <property type="entry name" value="PolY_Pol_IV_kappa"/>
    <property type="match status" value="1"/>
</dbReference>
<evidence type="ECO:0000256" key="1">
    <source>
        <dbReference type="ARBA" id="ARBA00004496"/>
    </source>
</evidence>
<feature type="binding site" evidence="16">
    <location>
        <position position="103"/>
    </location>
    <ligand>
        <name>Mg(2+)</name>
        <dbReference type="ChEBI" id="CHEBI:18420"/>
    </ligand>
</feature>
<dbReference type="GO" id="GO:0003887">
    <property type="term" value="F:DNA-directed DNA polymerase activity"/>
    <property type="evidence" value="ECO:0007669"/>
    <property type="project" value="UniProtKB-UniRule"/>
</dbReference>
<evidence type="ECO:0000256" key="9">
    <source>
        <dbReference type="ARBA" id="ARBA00022723"/>
    </source>
</evidence>
<dbReference type="NCBIfam" id="NF002677">
    <property type="entry name" value="PRK02406.1"/>
    <property type="match status" value="1"/>
</dbReference>
<dbReference type="InterPro" id="IPR043128">
    <property type="entry name" value="Rev_trsase/Diguanyl_cyclase"/>
</dbReference>
<dbReference type="GO" id="GO:0005829">
    <property type="term" value="C:cytosol"/>
    <property type="evidence" value="ECO:0007669"/>
    <property type="project" value="TreeGrafter"/>
</dbReference>
<dbReference type="GO" id="GO:0003684">
    <property type="term" value="F:damaged DNA binding"/>
    <property type="evidence" value="ECO:0007669"/>
    <property type="project" value="InterPro"/>
</dbReference>
<evidence type="ECO:0000256" key="15">
    <source>
        <dbReference type="ARBA" id="ARBA00049244"/>
    </source>
</evidence>
<dbReference type="Pfam" id="PF00817">
    <property type="entry name" value="IMS"/>
    <property type="match status" value="1"/>
</dbReference>
<gene>
    <name evidence="16" type="primary">dinB</name>
    <name evidence="18" type="ORF">SAMN05660337_0273</name>
</gene>
<evidence type="ECO:0000256" key="10">
    <source>
        <dbReference type="ARBA" id="ARBA00022763"/>
    </source>
</evidence>
<evidence type="ECO:0000256" key="3">
    <source>
        <dbReference type="ARBA" id="ARBA00011245"/>
    </source>
</evidence>
<keyword evidence="13 16" id="KW-0238">DNA-binding</keyword>
<dbReference type="GO" id="GO:0042276">
    <property type="term" value="P:error-prone translesion synthesis"/>
    <property type="evidence" value="ECO:0007669"/>
    <property type="project" value="TreeGrafter"/>
</dbReference>
<dbReference type="PANTHER" id="PTHR11076:SF33">
    <property type="entry name" value="DNA POLYMERASE KAPPA"/>
    <property type="match status" value="1"/>
</dbReference>
<dbReference type="PROSITE" id="PS50173">
    <property type="entry name" value="UMUC"/>
    <property type="match status" value="1"/>
</dbReference>
<evidence type="ECO:0000256" key="2">
    <source>
        <dbReference type="ARBA" id="ARBA00010945"/>
    </source>
</evidence>
<dbReference type="OrthoDB" id="9808813at2"/>
<dbReference type="Proteomes" id="UP000199053">
    <property type="component" value="Unassembled WGS sequence"/>
</dbReference>
<dbReference type="InterPro" id="IPR001126">
    <property type="entry name" value="UmuC"/>
</dbReference>
<dbReference type="Gene3D" id="3.30.1490.100">
    <property type="entry name" value="DNA polymerase, Y-family, little finger domain"/>
    <property type="match status" value="1"/>
</dbReference>
<name>A0A1G9BF47_9BACT</name>
<evidence type="ECO:0000256" key="14">
    <source>
        <dbReference type="ARBA" id="ARBA00023204"/>
    </source>
</evidence>
<comment type="catalytic activity">
    <reaction evidence="15 16">
        <text>DNA(n) + a 2'-deoxyribonucleoside 5'-triphosphate = DNA(n+1) + diphosphate</text>
        <dbReference type="Rhea" id="RHEA:22508"/>
        <dbReference type="Rhea" id="RHEA-COMP:17339"/>
        <dbReference type="Rhea" id="RHEA-COMP:17340"/>
        <dbReference type="ChEBI" id="CHEBI:33019"/>
        <dbReference type="ChEBI" id="CHEBI:61560"/>
        <dbReference type="ChEBI" id="CHEBI:173112"/>
        <dbReference type="EC" id="2.7.7.7"/>
    </reaction>
</comment>
<feature type="domain" description="UmuC" evidence="17">
    <location>
        <begin position="5"/>
        <end position="185"/>
    </location>
</feature>
<dbReference type="PANTHER" id="PTHR11076">
    <property type="entry name" value="DNA REPAIR POLYMERASE UMUC / TRANSFERASE FAMILY MEMBER"/>
    <property type="match status" value="1"/>
</dbReference>
<dbReference type="InterPro" id="IPR017961">
    <property type="entry name" value="DNA_pol_Y-fam_little_finger"/>
</dbReference>
<proteinExistence type="inferred from homology"/>
<sequence length="392" mass="43229">MQKYIMHLDMDAFFASVEQMDNPELRGKPIAIGSPHKRSVLSTASYEARKFGVHSAMPSHQALKLCPHLILVPGRMARYKEISNQVMSVLGNYSPIVEQASIDEAYLDITGTEKIFGPPLALAESVKRDILKTVGLTASIGIAPVKFLAKIASDLKKPAGISIIEADEVDQFLITLPIEKIPGVGKKALPRLHSFGIRYAADMRRYPPEFWKERFGERGLVLHAKGAGIDPTPVAVGGQMKSSSAENTFGDDVRDPQILKTWLLKQSERIAADVRKKSLKGRTVTLKVKFPDFRQITRSKTLDQRTSNAGTIFKTGCDLLDAEGYLGPVRLIGIGISNFDERSEQLSLLTPEQNLSDDKKLEDLDKAVDKVREKFGNAMLTRGSLLKLSSGK</sequence>
<dbReference type="InterPro" id="IPR036775">
    <property type="entry name" value="DNA_pol_Y-fam_lit_finger_sf"/>
</dbReference>
<dbReference type="Gene3D" id="3.40.1170.60">
    <property type="match status" value="1"/>
</dbReference>
<keyword evidence="9 16" id="KW-0479">Metal-binding</keyword>
<keyword evidence="6 16" id="KW-0808">Transferase</keyword>
<evidence type="ECO:0000256" key="7">
    <source>
        <dbReference type="ARBA" id="ARBA00022695"/>
    </source>
</evidence>
<evidence type="ECO:0000256" key="13">
    <source>
        <dbReference type="ARBA" id="ARBA00023125"/>
    </source>
</evidence>
<dbReference type="EMBL" id="FNGA01000001">
    <property type="protein sequence ID" value="SDK38129.1"/>
    <property type="molecule type" value="Genomic_DNA"/>
</dbReference>
<evidence type="ECO:0000256" key="4">
    <source>
        <dbReference type="ARBA" id="ARBA00022457"/>
    </source>
</evidence>
<dbReference type="GO" id="GO:0006261">
    <property type="term" value="P:DNA-templated DNA replication"/>
    <property type="evidence" value="ECO:0007669"/>
    <property type="project" value="UniProtKB-UniRule"/>
</dbReference>
<keyword evidence="10 16" id="KW-0227">DNA damage</keyword>
<evidence type="ECO:0000313" key="18">
    <source>
        <dbReference type="EMBL" id="SDK38129.1"/>
    </source>
</evidence>
<feature type="site" description="Substrate discrimination" evidence="16">
    <location>
        <position position="14"/>
    </location>
</feature>
<dbReference type="STRING" id="246191.SAMN05660337_0273"/>
<keyword evidence="5 16" id="KW-0963">Cytoplasm</keyword>
<comment type="function">
    <text evidence="16">Poorly processive, error-prone DNA polymerase involved in untargeted mutagenesis. Copies undamaged DNA at stalled replication forks, which arise in vivo from mismatched or misaligned primer ends. These misaligned primers can be extended by PolIV. Exhibits no 3'-5' exonuclease (proofreading) activity. May be involved in translesional synthesis, in conjunction with the beta clamp from PolIII.</text>
</comment>
<evidence type="ECO:0000313" key="19">
    <source>
        <dbReference type="Proteomes" id="UP000199053"/>
    </source>
</evidence>
<dbReference type="Pfam" id="PF11799">
    <property type="entry name" value="IMS_C"/>
    <property type="match status" value="1"/>
</dbReference>
<keyword evidence="7 16" id="KW-0548">Nucleotidyltransferase</keyword>